<evidence type="ECO:0000313" key="2">
    <source>
        <dbReference type="EMBL" id="TQL17932.1"/>
    </source>
</evidence>
<sequence length="521" mass="56919">MKIPSNLVRVYRDLHSWVGIVTSLFLFVAFYAGAVTMFEQPLQDWASQSISLPAPVSLHSTPELMAKAFAAHPEAKKNYTISLFPNAAHPERLSWSAPFGHGHGSHELTLAALDEKGALVTVQPHFSAAADFIDLLHQQVGIPLPHETALLVTGMVALLYAVALSSGVIIFLPKMAQNLFALRLTSSLRRMWLDIHNLLGIFSLPFHLVIALTSVVFAFHDPVYDVQQALLAKSPASINLSEKIKASSHSDKISRPDTANYPESSPLSPEEIVDHFGKQAPGFIVDSLSYMQNKEGRLILRIAGHDPRYRMRGSTSGFAEIDPYSGKIISSDYLPGHQSTSFAILTTFFALHFGNFGGLLVRWGYVLLGLGGAFLFYTGNQLWINSRKRREIKTGKILPSTRFLECLTAGCTNGCIAGISAVVCAAFLLPHGGSYKDVAAIYYSVFAFFVGLSFCLNAQHRNSILLLGAGLLTILIPVMASAYGHKSLFLSSNLSCSLIAWFFGDLLLIAAIKQKNLPKKI</sequence>
<feature type="transmembrane region" description="Helical" evidence="1">
    <location>
        <begin position="16"/>
        <end position="38"/>
    </location>
</feature>
<evidence type="ECO:0000313" key="3">
    <source>
        <dbReference type="Proteomes" id="UP000316887"/>
    </source>
</evidence>
<dbReference type="PANTHER" id="PTHR34219">
    <property type="entry name" value="IRON-REGULATED INNER MEMBRANE PROTEIN-RELATED"/>
    <property type="match status" value="1"/>
</dbReference>
<dbReference type="EMBL" id="VFOF01000001">
    <property type="protein sequence ID" value="TQL17932.1"/>
    <property type="molecule type" value="Genomic_DNA"/>
</dbReference>
<feature type="transmembrane region" description="Helical" evidence="1">
    <location>
        <begin position="489"/>
        <end position="512"/>
    </location>
</feature>
<dbReference type="AlphaFoldDB" id="A0A542W2X6"/>
<feature type="transmembrane region" description="Helical" evidence="1">
    <location>
        <begin position="403"/>
        <end position="428"/>
    </location>
</feature>
<name>A0A542W2X6_ZYMMB</name>
<proteinExistence type="predicted"/>
<dbReference type="RefSeq" id="WP_141920383.1">
    <property type="nucleotide sequence ID" value="NZ_VFOF01000001.1"/>
</dbReference>
<feature type="transmembrane region" description="Helical" evidence="1">
    <location>
        <begin position="440"/>
        <end position="457"/>
    </location>
</feature>
<feature type="transmembrane region" description="Helical" evidence="1">
    <location>
        <begin position="193"/>
        <end position="219"/>
    </location>
</feature>
<feature type="transmembrane region" description="Helical" evidence="1">
    <location>
        <begin position="149"/>
        <end position="172"/>
    </location>
</feature>
<feature type="transmembrane region" description="Helical" evidence="1">
    <location>
        <begin position="363"/>
        <end position="383"/>
    </location>
</feature>
<organism evidence="2 3">
    <name type="scientific">Zymomonas mobilis</name>
    <dbReference type="NCBI Taxonomy" id="542"/>
    <lineage>
        <taxon>Bacteria</taxon>
        <taxon>Pseudomonadati</taxon>
        <taxon>Pseudomonadota</taxon>
        <taxon>Alphaproteobacteria</taxon>
        <taxon>Sphingomonadales</taxon>
        <taxon>Zymomonadaceae</taxon>
        <taxon>Zymomonas</taxon>
    </lineage>
</organism>
<protein>
    <submittedName>
        <fullName evidence="2">Putative iron-regulated membrane protein</fullName>
    </submittedName>
</protein>
<evidence type="ECO:0000256" key="1">
    <source>
        <dbReference type="SAM" id="Phobius"/>
    </source>
</evidence>
<reference evidence="2 3" key="1">
    <citation type="submission" date="2019-06" db="EMBL/GenBank/DDBJ databases">
        <title>Genome sequencing of Zymomonas mobilis strains for genetic engineering and biofuel applications.</title>
        <authorList>
            <person name="Teravest M."/>
        </authorList>
    </citation>
    <scope>NUCLEOTIDE SEQUENCE [LARGE SCALE GENOMIC DNA]</scope>
    <source>
        <strain evidence="2 3">AN0101</strain>
    </source>
</reference>
<comment type="caution">
    <text evidence="2">The sequence shown here is derived from an EMBL/GenBank/DDBJ whole genome shotgun (WGS) entry which is preliminary data.</text>
</comment>
<accession>A0A542W2X6</accession>
<dbReference type="InterPro" id="IPR005625">
    <property type="entry name" value="PepSY-ass_TM"/>
</dbReference>
<dbReference type="OrthoDB" id="6307929at2"/>
<feature type="transmembrane region" description="Helical" evidence="1">
    <location>
        <begin position="464"/>
        <end position="483"/>
    </location>
</feature>
<keyword evidence="1" id="KW-0472">Membrane</keyword>
<gene>
    <name evidence="2" type="ORF">FBY58_1545</name>
</gene>
<keyword evidence="1" id="KW-1133">Transmembrane helix</keyword>
<dbReference type="PANTHER" id="PTHR34219:SF9">
    <property type="entry name" value="IRON-REGULATED INNER MEMBRANE PROTEIN"/>
    <property type="match status" value="1"/>
</dbReference>
<keyword evidence="1" id="KW-0812">Transmembrane</keyword>
<dbReference type="Proteomes" id="UP000316887">
    <property type="component" value="Unassembled WGS sequence"/>
</dbReference>
<dbReference type="Pfam" id="PF03929">
    <property type="entry name" value="PepSY_TM"/>
    <property type="match status" value="1"/>
</dbReference>